<accession>A0A926VKP1</accession>
<feature type="domain" description="Glycosyl transferase family 1" evidence="2">
    <location>
        <begin position="196"/>
        <end position="357"/>
    </location>
</feature>
<comment type="caution">
    <text evidence="3">The sequence shown here is derived from an EMBL/GenBank/DDBJ whole genome shotgun (WGS) entry which is preliminary data.</text>
</comment>
<dbReference type="EMBL" id="JACJPW010000086">
    <property type="protein sequence ID" value="MBD2184527.1"/>
    <property type="molecule type" value="Genomic_DNA"/>
</dbReference>
<sequence length="386" mass="44480">MIKVFLLCSGLGNVQRGYESFFQECFSVLSQESSLDVTLFKGGGNSQEKSINLWNMPRSSWMAVKLGNLVKNLSEFLKKGDYFLKQEGYFIEEASFVFSLLPFIQSQKPDVIYFSDDGLGYLLWHWRRLTKQNYKLLFRNGGPFSPPFTRWNHVQHLTPTSFQNTLNYQEPAAKHTLLPSGFNIPSELQMLSAQEREVLRNRLGLPKEKPLILSVAAINSFHKRVDYIIHEVATLPEPRPFLLLLGQKEKESDKLIQLGNQLLGSDNFQIRTVPRNQVDDYYRIADVFVLASLREAFGRVFVEAMSYGLPCLAHDYDIPRYVLGKEGYFANFELSGTLANLITKVLSESLDKHKRLGYHRSVYDRFSWEQLRRAYVDMIERCAVGS</sequence>
<dbReference type="GO" id="GO:0016757">
    <property type="term" value="F:glycosyltransferase activity"/>
    <property type="evidence" value="ECO:0007669"/>
    <property type="project" value="InterPro"/>
</dbReference>
<dbReference type="Gene3D" id="3.40.50.2000">
    <property type="entry name" value="Glycogen Phosphorylase B"/>
    <property type="match status" value="2"/>
</dbReference>
<dbReference type="Pfam" id="PF00534">
    <property type="entry name" value="Glycos_transf_1"/>
    <property type="match status" value="1"/>
</dbReference>
<keyword evidence="4" id="KW-1185">Reference proteome</keyword>
<organism evidence="3 4">
    <name type="scientific">Aerosakkonema funiforme FACHB-1375</name>
    <dbReference type="NCBI Taxonomy" id="2949571"/>
    <lineage>
        <taxon>Bacteria</taxon>
        <taxon>Bacillati</taxon>
        <taxon>Cyanobacteriota</taxon>
        <taxon>Cyanophyceae</taxon>
        <taxon>Oscillatoriophycideae</taxon>
        <taxon>Aerosakkonematales</taxon>
        <taxon>Aerosakkonemataceae</taxon>
        <taxon>Aerosakkonema</taxon>
    </lineage>
</organism>
<dbReference type="RefSeq" id="WP_190471091.1">
    <property type="nucleotide sequence ID" value="NZ_JACJPW010000086.1"/>
</dbReference>
<dbReference type="PANTHER" id="PTHR46401:SF2">
    <property type="entry name" value="GLYCOSYLTRANSFERASE WBBK-RELATED"/>
    <property type="match status" value="1"/>
</dbReference>
<evidence type="ECO:0000256" key="1">
    <source>
        <dbReference type="ARBA" id="ARBA00022679"/>
    </source>
</evidence>
<dbReference type="InterPro" id="IPR001296">
    <property type="entry name" value="Glyco_trans_1"/>
</dbReference>
<dbReference type="SUPFAM" id="SSF53756">
    <property type="entry name" value="UDP-Glycosyltransferase/glycogen phosphorylase"/>
    <property type="match status" value="1"/>
</dbReference>
<evidence type="ECO:0000259" key="2">
    <source>
        <dbReference type="Pfam" id="PF00534"/>
    </source>
</evidence>
<protein>
    <submittedName>
        <fullName evidence="3">Glycosyltransferase family 4 protein</fullName>
    </submittedName>
</protein>
<evidence type="ECO:0000313" key="4">
    <source>
        <dbReference type="Proteomes" id="UP000641646"/>
    </source>
</evidence>
<reference evidence="3" key="2">
    <citation type="submission" date="2020-08" db="EMBL/GenBank/DDBJ databases">
        <authorList>
            <person name="Chen M."/>
            <person name="Teng W."/>
            <person name="Zhao L."/>
            <person name="Hu C."/>
            <person name="Zhou Y."/>
            <person name="Han B."/>
            <person name="Song L."/>
            <person name="Shu W."/>
        </authorList>
    </citation>
    <scope>NUCLEOTIDE SEQUENCE</scope>
    <source>
        <strain evidence="3">FACHB-1375</strain>
    </source>
</reference>
<dbReference type="GO" id="GO:0009103">
    <property type="term" value="P:lipopolysaccharide biosynthetic process"/>
    <property type="evidence" value="ECO:0007669"/>
    <property type="project" value="TreeGrafter"/>
</dbReference>
<name>A0A926VKP1_9CYAN</name>
<dbReference type="PANTHER" id="PTHR46401">
    <property type="entry name" value="GLYCOSYLTRANSFERASE WBBK-RELATED"/>
    <property type="match status" value="1"/>
</dbReference>
<keyword evidence="1" id="KW-0808">Transferase</keyword>
<proteinExistence type="predicted"/>
<evidence type="ECO:0000313" key="3">
    <source>
        <dbReference type="EMBL" id="MBD2184527.1"/>
    </source>
</evidence>
<dbReference type="AlphaFoldDB" id="A0A926VKP1"/>
<reference evidence="3" key="1">
    <citation type="journal article" date="2015" name="ISME J.">
        <title>Draft Genome Sequence of Streptomyces incarnatus NRRL8089, which Produces the Nucleoside Antibiotic Sinefungin.</title>
        <authorList>
            <person name="Oshima K."/>
            <person name="Hattori M."/>
            <person name="Shimizu H."/>
            <person name="Fukuda K."/>
            <person name="Nemoto M."/>
            <person name="Inagaki K."/>
            <person name="Tamura T."/>
        </authorList>
    </citation>
    <scope>NUCLEOTIDE SEQUENCE</scope>
    <source>
        <strain evidence="3">FACHB-1375</strain>
    </source>
</reference>
<dbReference type="Proteomes" id="UP000641646">
    <property type="component" value="Unassembled WGS sequence"/>
</dbReference>
<gene>
    <name evidence="3" type="ORF">H6G03_26240</name>
</gene>
<dbReference type="CDD" id="cd03801">
    <property type="entry name" value="GT4_PimA-like"/>
    <property type="match status" value="1"/>
</dbReference>